<comment type="cofactor">
    <cofactor evidence="11">
        <name>[4Fe-4S] cluster</name>
        <dbReference type="ChEBI" id="CHEBI:49883"/>
    </cofactor>
    <text evidence="11">Binds 1 [4Fe-4S] cluster per subunit.</text>
</comment>
<evidence type="ECO:0000256" key="1">
    <source>
        <dbReference type="ARBA" id="ARBA00005209"/>
    </source>
</evidence>
<evidence type="ECO:0000256" key="9">
    <source>
        <dbReference type="PIRSR" id="PIRSR000485-1"/>
    </source>
</evidence>
<evidence type="ECO:0000313" key="13">
    <source>
        <dbReference type="EMBL" id="OGK24733.1"/>
    </source>
</evidence>
<evidence type="ECO:0000256" key="4">
    <source>
        <dbReference type="ARBA" id="ARBA00022676"/>
    </source>
</evidence>
<keyword evidence="6 8" id="KW-0658">Purine biosynthesis</keyword>
<feature type="binding site" evidence="11">
    <location>
        <position position="487"/>
    </location>
    <ligand>
        <name>[4Fe-4S] cluster</name>
        <dbReference type="ChEBI" id="CHEBI:49883"/>
    </ligand>
</feature>
<dbReference type="SUPFAM" id="SSF53271">
    <property type="entry name" value="PRTase-like"/>
    <property type="match status" value="1"/>
</dbReference>
<dbReference type="InterPro" id="IPR005854">
    <property type="entry name" value="PurF"/>
</dbReference>
<dbReference type="PROSITE" id="PS51278">
    <property type="entry name" value="GATASE_TYPE_2"/>
    <property type="match status" value="1"/>
</dbReference>
<feature type="binding site" evidence="11">
    <location>
        <position position="490"/>
    </location>
    <ligand>
        <name>[4Fe-4S] cluster</name>
        <dbReference type="ChEBI" id="CHEBI:49883"/>
    </ligand>
</feature>
<feature type="binding site" evidence="11">
    <location>
        <position position="253"/>
    </location>
    <ligand>
        <name>[4Fe-4S] cluster</name>
        <dbReference type="ChEBI" id="CHEBI:49883"/>
    </ligand>
</feature>
<dbReference type="SUPFAM" id="SSF56235">
    <property type="entry name" value="N-terminal nucleophile aminohydrolases (Ntn hydrolases)"/>
    <property type="match status" value="1"/>
</dbReference>
<dbReference type="UniPathway" id="UPA00074">
    <property type="reaction ID" value="UER00124"/>
</dbReference>
<evidence type="ECO:0000256" key="2">
    <source>
        <dbReference type="ARBA" id="ARBA00010138"/>
    </source>
</evidence>
<feature type="binding site" evidence="10">
    <location>
        <position position="383"/>
    </location>
    <ligand>
        <name>Mg(2+)</name>
        <dbReference type="ChEBI" id="CHEBI:18420"/>
    </ligand>
</feature>
<dbReference type="EC" id="2.4.2.14" evidence="3 8"/>
<evidence type="ECO:0000256" key="7">
    <source>
        <dbReference type="ARBA" id="ARBA00022962"/>
    </source>
</evidence>
<dbReference type="InterPro" id="IPR029055">
    <property type="entry name" value="Ntn_hydrolases_N"/>
</dbReference>
<dbReference type="Gene3D" id="3.60.20.10">
    <property type="entry name" value="Glutamine Phosphoribosylpyrophosphate, subunit 1, domain 1"/>
    <property type="match status" value="1"/>
</dbReference>
<dbReference type="PANTHER" id="PTHR11907">
    <property type="entry name" value="AMIDOPHOSPHORIBOSYLTRANSFERASE"/>
    <property type="match status" value="1"/>
</dbReference>
<evidence type="ECO:0000256" key="6">
    <source>
        <dbReference type="ARBA" id="ARBA00022755"/>
    </source>
</evidence>
<comment type="similarity">
    <text evidence="2 8">In the C-terminal section; belongs to the purine/pyrimidine phosphoribosyltransferase family.</text>
</comment>
<dbReference type="GO" id="GO:0004044">
    <property type="term" value="F:amidophosphoribosyltransferase activity"/>
    <property type="evidence" value="ECO:0007669"/>
    <property type="project" value="UniProtKB-EC"/>
</dbReference>
<evidence type="ECO:0000256" key="10">
    <source>
        <dbReference type="PIRSR" id="PIRSR000485-2"/>
    </source>
</evidence>
<feature type="binding site" evidence="10">
    <location>
        <position position="314"/>
    </location>
    <ligand>
        <name>Mg(2+)</name>
        <dbReference type="ChEBI" id="CHEBI:18420"/>
    </ligand>
</feature>
<dbReference type="Proteomes" id="UP000177159">
    <property type="component" value="Unassembled WGS sequence"/>
</dbReference>
<keyword evidence="11" id="KW-0408">Iron</keyword>
<dbReference type="Pfam" id="PF13537">
    <property type="entry name" value="GATase_7"/>
    <property type="match status" value="1"/>
</dbReference>
<keyword evidence="10" id="KW-0460">Magnesium</keyword>
<keyword evidence="5 8" id="KW-0808">Transferase</keyword>
<gene>
    <name evidence="13" type="ORF">A3C24_01255</name>
</gene>
<dbReference type="InterPro" id="IPR029057">
    <property type="entry name" value="PRTase-like"/>
</dbReference>
<dbReference type="AlphaFoldDB" id="A0A1F7H105"/>
<sequence>MGLEISIDKVIQDKCGIVGVYNKHPKRTLPRALTVANRLQHRGQHGAGIVVKTNRKSYFFKSHGLIQDIFTPKVISKFNKPAQWIITHNRYGTHGGYKKYNLQPCISYAQKTQVVVVQNGEFTSIDKMKKKLNNKKNIFHDSSDTVIFTKLLAEAQGNTWDEKVVSTINDSKGAFSLIIGIDNAMYIARDPDGIRPLLMGNTRDGWVVASETSGLEKIGATNIRKIKRGEILKLDSEGITSLQNGPEGEGHFCDFEWAYFSYPNSSYPTHENGNENAKARQWLSFARFRERCGEIMAEENPVKNATFAVGIPNSGVYVAMGYSNKSGIPYRQVIIRDHYDHDGLQRLFMRDDQMQKISKRILKKLTLNPDINIWRKAIVVVGDDSIVRGNVSERITKAILSLGAKEVHWVIGFPPVAHPCFLGVSMRSGEELIAHRFNSDPKKIAQAIGATSVNYISPKGFIQARKLSSNVKMPKDPRMIFLENGGCAGCITGMYPIERE</sequence>
<protein>
    <recommendedName>
        <fullName evidence="3 8">Amidophosphoribosyltransferase</fullName>
        <shortName evidence="8">ATase</shortName>
        <ecNumber evidence="3 8">2.4.2.14</ecNumber>
    </recommendedName>
    <alternativeName>
        <fullName evidence="8">Glutamine phosphoribosylpyrophosphate amidotransferase</fullName>
    </alternativeName>
</protein>
<dbReference type="GO" id="GO:0006189">
    <property type="term" value="P:'de novo' IMP biosynthetic process"/>
    <property type="evidence" value="ECO:0007669"/>
    <property type="project" value="UniProtKB-UniPathway"/>
</dbReference>
<reference evidence="13 14" key="1">
    <citation type="journal article" date="2016" name="Nat. Commun.">
        <title>Thousands of microbial genomes shed light on interconnected biogeochemical processes in an aquifer system.</title>
        <authorList>
            <person name="Anantharaman K."/>
            <person name="Brown C.T."/>
            <person name="Hug L.A."/>
            <person name="Sharon I."/>
            <person name="Castelle C.J."/>
            <person name="Probst A.J."/>
            <person name="Thomas B.C."/>
            <person name="Singh A."/>
            <person name="Wilkins M.J."/>
            <person name="Karaoz U."/>
            <person name="Brodie E.L."/>
            <person name="Williams K.H."/>
            <person name="Hubbard S.S."/>
            <person name="Banfield J.F."/>
        </authorList>
    </citation>
    <scope>NUCLEOTIDE SEQUENCE [LARGE SCALE GENOMIC DNA]</scope>
</reference>
<dbReference type="GO" id="GO:0046872">
    <property type="term" value="F:metal ion binding"/>
    <property type="evidence" value="ECO:0007669"/>
    <property type="project" value="UniProtKB-KW"/>
</dbReference>
<dbReference type="GO" id="GO:0009113">
    <property type="term" value="P:purine nucleobase biosynthetic process"/>
    <property type="evidence" value="ECO:0007669"/>
    <property type="project" value="InterPro"/>
</dbReference>
<evidence type="ECO:0000313" key="14">
    <source>
        <dbReference type="Proteomes" id="UP000177159"/>
    </source>
</evidence>
<dbReference type="InterPro" id="IPR017932">
    <property type="entry name" value="GATase_2_dom"/>
</dbReference>
<comment type="caution">
    <text evidence="13">The sequence shown here is derived from an EMBL/GenBank/DDBJ whole genome shotgun (WGS) entry which is preliminary data.</text>
</comment>
<feature type="binding site" evidence="10">
    <location>
        <position position="384"/>
    </location>
    <ligand>
        <name>Mg(2+)</name>
        <dbReference type="ChEBI" id="CHEBI:18420"/>
    </ligand>
</feature>
<dbReference type="CDD" id="cd06223">
    <property type="entry name" value="PRTases_typeI"/>
    <property type="match status" value="1"/>
</dbReference>
<feature type="domain" description="Glutamine amidotransferase type-2" evidence="12">
    <location>
        <begin position="15"/>
        <end position="237"/>
    </location>
</feature>
<proteinExistence type="inferred from homology"/>
<dbReference type="Gene3D" id="3.40.50.2020">
    <property type="match status" value="1"/>
</dbReference>
<dbReference type="GO" id="GO:0051536">
    <property type="term" value="F:iron-sulfur cluster binding"/>
    <property type="evidence" value="ECO:0007669"/>
    <property type="project" value="UniProtKB-KW"/>
</dbReference>
<comment type="cofactor">
    <cofactor evidence="10">
        <name>Mg(2+)</name>
        <dbReference type="ChEBI" id="CHEBI:18420"/>
    </cofactor>
    <text evidence="10">Binds 1 Mg(2+) ion per subunit.</text>
</comment>
<feature type="active site" description="Nucleophile" evidence="9">
    <location>
        <position position="15"/>
    </location>
</feature>
<keyword evidence="4 8" id="KW-0328">Glycosyltransferase</keyword>
<dbReference type="PIRSF" id="PIRSF000485">
    <property type="entry name" value="Amd_phspho_trans"/>
    <property type="match status" value="1"/>
</dbReference>
<evidence type="ECO:0000256" key="5">
    <source>
        <dbReference type="ARBA" id="ARBA00022679"/>
    </source>
</evidence>
<evidence type="ECO:0000256" key="11">
    <source>
        <dbReference type="PIRSR" id="PIRSR000485-3"/>
    </source>
</evidence>
<keyword evidence="10" id="KW-0479">Metal-binding</keyword>
<keyword evidence="11" id="KW-0411">Iron-sulfur</keyword>
<comment type="pathway">
    <text evidence="1 8">Purine metabolism; IMP biosynthesis via de novo pathway; N(1)-(5-phospho-D-ribosyl)glycinamide from 5-phospho-alpha-D-ribose 1-diphosphate: step 1/2.</text>
</comment>
<name>A0A1F7H105_9BACT</name>
<accession>A0A1F7H105</accession>
<comment type="catalytic activity">
    <reaction evidence="8">
        <text>5-phospho-beta-D-ribosylamine + L-glutamate + diphosphate = 5-phospho-alpha-D-ribose 1-diphosphate + L-glutamine + H2O</text>
        <dbReference type="Rhea" id="RHEA:14905"/>
        <dbReference type="ChEBI" id="CHEBI:15377"/>
        <dbReference type="ChEBI" id="CHEBI:29985"/>
        <dbReference type="ChEBI" id="CHEBI:33019"/>
        <dbReference type="ChEBI" id="CHEBI:58017"/>
        <dbReference type="ChEBI" id="CHEBI:58359"/>
        <dbReference type="ChEBI" id="CHEBI:58681"/>
        <dbReference type="EC" id="2.4.2.14"/>
    </reaction>
</comment>
<evidence type="ECO:0000259" key="12">
    <source>
        <dbReference type="PROSITE" id="PS51278"/>
    </source>
</evidence>
<evidence type="ECO:0000256" key="8">
    <source>
        <dbReference type="PIRNR" id="PIRNR000485"/>
    </source>
</evidence>
<evidence type="ECO:0000256" key="3">
    <source>
        <dbReference type="ARBA" id="ARBA00011941"/>
    </source>
</evidence>
<organism evidence="13 14">
    <name type="scientific">Candidatus Roizmanbacteria bacterium RIFCSPHIGHO2_02_FULL_37_24</name>
    <dbReference type="NCBI Taxonomy" id="1802037"/>
    <lineage>
        <taxon>Bacteria</taxon>
        <taxon>Candidatus Roizmaniibacteriota</taxon>
    </lineage>
</organism>
<dbReference type="InterPro" id="IPR000836">
    <property type="entry name" value="PRTase_dom"/>
</dbReference>
<keyword evidence="7" id="KW-0315">Glutamine amidotransferase</keyword>
<feature type="binding site" evidence="11">
    <location>
        <position position="420"/>
    </location>
    <ligand>
        <name>[4Fe-4S] cluster</name>
        <dbReference type="ChEBI" id="CHEBI:49883"/>
    </ligand>
</feature>
<dbReference type="EMBL" id="MFZM01000004">
    <property type="protein sequence ID" value="OGK24733.1"/>
    <property type="molecule type" value="Genomic_DNA"/>
</dbReference>